<dbReference type="FunFam" id="1.10.730.10:FF:000006">
    <property type="entry name" value="Arginyl-tRNA synthetase 2, mitochondrial"/>
    <property type="match status" value="1"/>
</dbReference>
<dbReference type="InterPro" id="IPR008909">
    <property type="entry name" value="DALR_anticod-bd"/>
</dbReference>
<dbReference type="InterPro" id="IPR001278">
    <property type="entry name" value="Arg-tRNA-ligase"/>
</dbReference>
<evidence type="ECO:0000313" key="14">
    <source>
        <dbReference type="Proteomes" id="UP000228777"/>
    </source>
</evidence>
<dbReference type="Gene3D" id="1.10.730.10">
    <property type="entry name" value="Isoleucyl-tRNA Synthetase, Domain 1"/>
    <property type="match status" value="1"/>
</dbReference>
<dbReference type="PRINTS" id="PR01038">
    <property type="entry name" value="TRNASYNTHARG"/>
</dbReference>
<gene>
    <name evidence="9" type="primary">argS</name>
    <name evidence="13" type="ORF">COS93_01310</name>
</gene>
<dbReference type="SUPFAM" id="SSF52374">
    <property type="entry name" value="Nucleotidylyl transferase"/>
    <property type="match status" value="1"/>
</dbReference>
<dbReference type="GO" id="GO:0004814">
    <property type="term" value="F:arginine-tRNA ligase activity"/>
    <property type="evidence" value="ECO:0007669"/>
    <property type="project" value="UniProtKB-UniRule"/>
</dbReference>
<proteinExistence type="inferred from homology"/>
<dbReference type="PANTHER" id="PTHR11956">
    <property type="entry name" value="ARGINYL-TRNA SYNTHETASE"/>
    <property type="match status" value="1"/>
</dbReference>
<evidence type="ECO:0000256" key="9">
    <source>
        <dbReference type="HAMAP-Rule" id="MF_00123"/>
    </source>
</evidence>
<dbReference type="Pfam" id="PF00750">
    <property type="entry name" value="tRNA-synt_1d"/>
    <property type="match status" value="1"/>
</dbReference>
<dbReference type="SMART" id="SM01016">
    <property type="entry name" value="Arg_tRNA_synt_N"/>
    <property type="match status" value="1"/>
</dbReference>
<dbReference type="InterPro" id="IPR035684">
    <property type="entry name" value="ArgRS_core"/>
</dbReference>
<comment type="similarity">
    <text evidence="1 9 10">Belongs to the class-I aminoacyl-tRNA synthetase family.</text>
</comment>
<keyword evidence="5 9" id="KW-0067">ATP-binding</keyword>
<keyword evidence="2 9" id="KW-0963">Cytoplasm</keyword>
<dbReference type="PANTHER" id="PTHR11956:SF5">
    <property type="entry name" value="ARGININE--TRNA LIGASE, CYTOPLASMIC"/>
    <property type="match status" value="1"/>
</dbReference>
<evidence type="ECO:0000256" key="7">
    <source>
        <dbReference type="ARBA" id="ARBA00023146"/>
    </source>
</evidence>
<reference evidence="14" key="1">
    <citation type="submission" date="2017-09" db="EMBL/GenBank/DDBJ databases">
        <title>Depth-based differentiation of microbial function through sediment-hosted aquifers and enrichment of novel symbionts in the deep terrestrial subsurface.</title>
        <authorList>
            <person name="Probst A.J."/>
            <person name="Ladd B."/>
            <person name="Jarett J.K."/>
            <person name="Geller-Mcgrath D.E."/>
            <person name="Sieber C.M.K."/>
            <person name="Emerson J.B."/>
            <person name="Anantharaman K."/>
            <person name="Thomas B.C."/>
            <person name="Malmstrom R."/>
            <person name="Stieglmeier M."/>
            <person name="Klingl A."/>
            <person name="Woyke T."/>
            <person name="Ryan C.M."/>
            <person name="Banfield J.F."/>
        </authorList>
    </citation>
    <scope>NUCLEOTIDE SEQUENCE [LARGE SCALE GENOMIC DNA]</scope>
</reference>
<keyword evidence="3 9" id="KW-0436">Ligase</keyword>
<evidence type="ECO:0000256" key="8">
    <source>
        <dbReference type="ARBA" id="ARBA00049339"/>
    </source>
</evidence>
<keyword evidence="6 9" id="KW-0648">Protein biosynthesis</keyword>
<dbReference type="Pfam" id="PF03485">
    <property type="entry name" value="Arg_tRNA_synt_N"/>
    <property type="match status" value="1"/>
</dbReference>
<evidence type="ECO:0000259" key="12">
    <source>
        <dbReference type="SMART" id="SM01016"/>
    </source>
</evidence>
<feature type="domain" description="Arginyl tRNA synthetase N-terminal" evidence="12">
    <location>
        <begin position="8"/>
        <end position="90"/>
    </location>
</feature>
<dbReference type="CDD" id="cd00671">
    <property type="entry name" value="ArgRS_core"/>
    <property type="match status" value="1"/>
</dbReference>
<name>A0A2M6Z3G8_9BACT</name>
<protein>
    <recommendedName>
        <fullName evidence="9">Arginine--tRNA ligase</fullName>
        <ecNumber evidence="9">6.1.1.19</ecNumber>
    </recommendedName>
    <alternativeName>
        <fullName evidence="9">Arginyl-tRNA synthetase</fullName>
        <shortName evidence="9">ArgRS</shortName>
    </alternativeName>
</protein>
<dbReference type="EC" id="6.1.1.19" evidence="9"/>
<comment type="subcellular location">
    <subcellularLocation>
        <location evidence="9">Cytoplasm</location>
    </subcellularLocation>
</comment>
<evidence type="ECO:0000256" key="1">
    <source>
        <dbReference type="ARBA" id="ARBA00005594"/>
    </source>
</evidence>
<dbReference type="InterPro" id="IPR036695">
    <property type="entry name" value="Arg-tRNA-synth_N_sf"/>
</dbReference>
<dbReference type="NCBIfam" id="TIGR00456">
    <property type="entry name" value="argS"/>
    <property type="match status" value="1"/>
</dbReference>
<dbReference type="InterPro" id="IPR001412">
    <property type="entry name" value="aa-tRNA-synth_I_CS"/>
</dbReference>
<evidence type="ECO:0000256" key="10">
    <source>
        <dbReference type="RuleBase" id="RU363038"/>
    </source>
</evidence>
<feature type="short sequence motif" description="'HIGH' region" evidence="9">
    <location>
        <begin position="128"/>
        <end position="138"/>
    </location>
</feature>
<accession>A0A2M6Z3G8</accession>
<comment type="catalytic activity">
    <reaction evidence="8 9">
        <text>tRNA(Arg) + L-arginine + ATP = L-arginyl-tRNA(Arg) + AMP + diphosphate</text>
        <dbReference type="Rhea" id="RHEA:20301"/>
        <dbReference type="Rhea" id="RHEA-COMP:9658"/>
        <dbReference type="Rhea" id="RHEA-COMP:9673"/>
        <dbReference type="ChEBI" id="CHEBI:30616"/>
        <dbReference type="ChEBI" id="CHEBI:32682"/>
        <dbReference type="ChEBI" id="CHEBI:33019"/>
        <dbReference type="ChEBI" id="CHEBI:78442"/>
        <dbReference type="ChEBI" id="CHEBI:78513"/>
        <dbReference type="ChEBI" id="CHEBI:456215"/>
        <dbReference type="EC" id="6.1.1.19"/>
    </reaction>
</comment>
<evidence type="ECO:0000256" key="4">
    <source>
        <dbReference type="ARBA" id="ARBA00022741"/>
    </source>
</evidence>
<sequence length="598" mass="68057">MNIEDIKNEILKKVEDGIEKVFKEKIEELKLYLEFPPNVNFGDFSLNCFQAAKKMGENPQKIAQLVAKEISPNDLIEKAEAVGPYLNFKVKNDVLFKSVCSEIITKDEIFGNSEIGKGKRVMVEYLSPNTNKPLHLGHIRNGALGMAISNLFEATGHAVIKANLINDRGVHICKSMLAWQKWGEGKTPESEGKKGDHFVGDWYVRYSKEAEKNENLENEVQEMLKKWEKGDPETLELWKTMNSWVYDGFGKTYQRLGLKFDAFYYESNTYQLGKDIVEEGLKKGVFYRDEKGAVIFELPEEFGRDEKGEIKKVTLLRADGTSVYMTQDLGTALLKFNEYNLDQSIYVVGSEQNHHFKSLFKILESLGYSWAKGCEHLSYGMVYLPEGKMKSREGKVVDADDLIEEMGKLARKEIEKREKNLSKEELNSRAAKIGMGAIKFYLLRVHPSQDIYFNPEESISFDGFTGPYCQYAYARTAGILKNAAVADVALADMLRNAFLDIEKIDFSLLKTQEELLLAQKLIQFPDEIISATDEFNPSRIVQHIYETAKVFNQFYHLHPVISAENKELAKARLALVKATAIALKKGLNLLGIEELEKM</sequence>
<keyword evidence="7 9" id="KW-0030">Aminoacyl-tRNA synthetase</keyword>
<dbReference type="GO" id="GO:0005737">
    <property type="term" value="C:cytoplasm"/>
    <property type="evidence" value="ECO:0007669"/>
    <property type="project" value="UniProtKB-SubCell"/>
</dbReference>
<dbReference type="Pfam" id="PF05746">
    <property type="entry name" value="DALR_1"/>
    <property type="match status" value="1"/>
</dbReference>
<dbReference type="SUPFAM" id="SSF47323">
    <property type="entry name" value="Anticodon-binding domain of a subclass of class I aminoacyl-tRNA synthetases"/>
    <property type="match status" value="1"/>
</dbReference>
<evidence type="ECO:0000313" key="13">
    <source>
        <dbReference type="EMBL" id="PIU46930.1"/>
    </source>
</evidence>
<evidence type="ECO:0000256" key="5">
    <source>
        <dbReference type="ARBA" id="ARBA00022840"/>
    </source>
</evidence>
<evidence type="ECO:0000256" key="2">
    <source>
        <dbReference type="ARBA" id="ARBA00022490"/>
    </source>
</evidence>
<dbReference type="HAMAP" id="MF_00123">
    <property type="entry name" value="Arg_tRNA_synth"/>
    <property type="match status" value="1"/>
</dbReference>
<feature type="domain" description="DALR anticodon binding" evidence="11">
    <location>
        <begin position="469"/>
        <end position="598"/>
    </location>
</feature>
<organism evidence="13 14">
    <name type="scientific">bacterium (Candidatus Gribaldobacteria) CG07_land_8_20_14_0_80_33_18</name>
    <dbReference type="NCBI Taxonomy" id="2014272"/>
    <lineage>
        <taxon>Bacteria</taxon>
        <taxon>Candidatus Gribaldobacteria</taxon>
    </lineage>
</organism>
<dbReference type="InterPro" id="IPR014729">
    <property type="entry name" value="Rossmann-like_a/b/a_fold"/>
</dbReference>
<dbReference type="Gene3D" id="3.30.1360.70">
    <property type="entry name" value="Arginyl tRNA synthetase N-terminal domain"/>
    <property type="match status" value="1"/>
</dbReference>
<evidence type="ECO:0000256" key="3">
    <source>
        <dbReference type="ARBA" id="ARBA00022598"/>
    </source>
</evidence>
<keyword evidence="4 9" id="KW-0547">Nucleotide-binding</keyword>
<dbReference type="AlphaFoldDB" id="A0A2M6Z3G8"/>
<evidence type="ECO:0000256" key="6">
    <source>
        <dbReference type="ARBA" id="ARBA00022917"/>
    </source>
</evidence>
<dbReference type="SUPFAM" id="SSF55190">
    <property type="entry name" value="Arginyl-tRNA synthetase (ArgRS), N-terminal 'additional' domain"/>
    <property type="match status" value="1"/>
</dbReference>
<dbReference type="Gene3D" id="3.40.50.620">
    <property type="entry name" value="HUPs"/>
    <property type="match status" value="1"/>
</dbReference>
<dbReference type="Proteomes" id="UP000228777">
    <property type="component" value="Unassembled WGS sequence"/>
</dbReference>
<dbReference type="SMART" id="SM00836">
    <property type="entry name" value="DALR_1"/>
    <property type="match status" value="1"/>
</dbReference>
<dbReference type="GO" id="GO:0005524">
    <property type="term" value="F:ATP binding"/>
    <property type="evidence" value="ECO:0007669"/>
    <property type="project" value="UniProtKB-UniRule"/>
</dbReference>
<dbReference type="InterPro" id="IPR009080">
    <property type="entry name" value="tRNAsynth_Ia_anticodon-bd"/>
</dbReference>
<comment type="caution">
    <text evidence="13">The sequence shown here is derived from an EMBL/GenBank/DDBJ whole genome shotgun (WGS) entry which is preliminary data.</text>
</comment>
<dbReference type="InterPro" id="IPR005148">
    <property type="entry name" value="Arg-tRNA-synth_N"/>
</dbReference>
<evidence type="ECO:0000259" key="11">
    <source>
        <dbReference type="SMART" id="SM00836"/>
    </source>
</evidence>
<dbReference type="EMBL" id="PEWP01000023">
    <property type="protein sequence ID" value="PIU46930.1"/>
    <property type="molecule type" value="Genomic_DNA"/>
</dbReference>
<comment type="subunit">
    <text evidence="9">Monomer.</text>
</comment>
<dbReference type="PROSITE" id="PS00178">
    <property type="entry name" value="AA_TRNA_LIGASE_I"/>
    <property type="match status" value="1"/>
</dbReference>
<dbReference type="GO" id="GO:0006420">
    <property type="term" value="P:arginyl-tRNA aminoacylation"/>
    <property type="evidence" value="ECO:0007669"/>
    <property type="project" value="UniProtKB-UniRule"/>
</dbReference>